<dbReference type="EMBL" id="CAADEW010000025">
    <property type="protein sequence ID" value="VFJ49930.1"/>
    <property type="molecule type" value="Genomic_DNA"/>
</dbReference>
<evidence type="ECO:0000313" key="5">
    <source>
        <dbReference type="EMBL" id="VFJ49930.1"/>
    </source>
</evidence>
<proteinExistence type="predicted"/>
<reference evidence="5" key="1">
    <citation type="submission" date="2019-02" db="EMBL/GenBank/DDBJ databases">
        <authorList>
            <person name="Gruber-Vodicka R. H."/>
            <person name="Seah K. B. B."/>
        </authorList>
    </citation>
    <scope>NUCLEOTIDE SEQUENCE</scope>
    <source>
        <strain evidence="5">BECK_BZ15</strain>
    </source>
</reference>
<feature type="signal peptide" evidence="3">
    <location>
        <begin position="1"/>
        <end position="25"/>
    </location>
</feature>
<feature type="region of interest" description="Disordered" evidence="2">
    <location>
        <begin position="202"/>
        <end position="224"/>
    </location>
</feature>
<dbReference type="InterPro" id="IPR014004">
    <property type="entry name" value="Transpt-assoc_nodulatn_dom_bac"/>
</dbReference>
<feature type="domain" description="BON" evidence="4">
    <location>
        <begin position="131"/>
        <end position="198"/>
    </location>
</feature>
<accession>A0A450SCA1</accession>
<dbReference type="PANTHER" id="PTHR34606:SF4">
    <property type="entry name" value="OUTER MEMBRANE LIPOPROTEIN DOLP"/>
    <property type="match status" value="1"/>
</dbReference>
<organism evidence="5">
    <name type="scientific">Candidatus Kentrum sp. FW</name>
    <dbReference type="NCBI Taxonomy" id="2126338"/>
    <lineage>
        <taxon>Bacteria</taxon>
        <taxon>Pseudomonadati</taxon>
        <taxon>Pseudomonadota</taxon>
        <taxon>Gammaproteobacteria</taxon>
        <taxon>Candidatus Kentrum</taxon>
    </lineage>
</organism>
<dbReference type="InterPro" id="IPR051686">
    <property type="entry name" value="Lipoprotein_DolP"/>
</dbReference>
<evidence type="ECO:0000256" key="1">
    <source>
        <dbReference type="ARBA" id="ARBA00022729"/>
    </source>
</evidence>
<evidence type="ECO:0000256" key="3">
    <source>
        <dbReference type="SAM" id="SignalP"/>
    </source>
</evidence>
<protein>
    <submittedName>
        <fullName evidence="5">Osmotically-inducible protein OsmY, contains BON domain</fullName>
    </submittedName>
</protein>
<evidence type="ECO:0000259" key="4">
    <source>
        <dbReference type="PROSITE" id="PS50914"/>
    </source>
</evidence>
<dbReference type="InterPro" id="IPR007055">
    <property type="entry name" value="BON_dom"/>
</dbReference>
<name>A0A450SCA1_9GAMM</name>
<dbReference type="SMART" id="SM00749">
    <property type="entry name" value="BON"/>
    <property type="match status" value="1"/>
</dbReference>
<gene>
    <name evidence="5" type="ORF">BECKFW1821A_GA0114235_102513</name>
</gene>
<keyword evidence="1 3" id="KW-0732">Signal</keyword>
<dbReference type="AlphaFoldDB" id="A0A450SCA1"/>
<dbReference type="PROSITE" id="PS50914">
    <property type="entry name" value="BON"/>
    <property type="match status" value="2"/>
</dbReference>
<dbReference type="PROSITE" id="PS51257">
    <property type="entry name" value="PROKAR_LIPOPROTEIN"/>
    <property type="match status" value="1"/>
</dbReference>
<feature type="chain" id="PRO_5019308459" evidence="3">
    <location>
        <begin position="26"/>
        <end position="224"/>
    </location>
</feature>
<evidence type="ECO:0000256" key="2">
    <source>
        <dbReference type="SAM" id="MobiDB-lite"/>
    </source>
</evidence>
<dbReference type="Gene3D" id="3.30.1340.30">
    <property type="match status" value="1"/>
</dbReference>
<feature type="domain" description="BON" evidence="4">
    <location>
        <begin position="53"/>
        <end position="122"/>
    </location>
</feature>
<dbReference type="Pfam" id="PF04972">
    <property type="entry name" value="BON"/>
    <property type="match status" value="2"/>
</dbReference>
<dbReference type="PANTHER" id="PTHR34606">
    <property type="entry name" value="BON DOMAIN-CONTAINING PROTEIN"/>
    <property type="match status" value="1"/>
</dbReference>
<sequence>MKQKLLKIILFCICLPILLSLQGCGAEIFAIFSAGTSGAAVIHDRRTTGTLVDDQIIELKAFNSLHADEDIRNQSHINITCFNNTVLLSGETQSDLLRNRATDIVRKIPKVKMVHNEIAVIAPSSALSRSSDTWITGKVKTSLIANGKIDATRIKVITERGIVYLMGLATAQEADIATDTVRRVGGVQRVIKLFEYIQPNVESSEQDSSKQDSSKNGSEYIFLD</sequence>